<sequence>MASRNQRRGRRNDQGQVRLIGGEWRRRTLTFPAVDGVRPTPDRVRETLFNWLMPVLPGSHCLDLFAGSGALGLEALSRGAESVTFVEQSADLSRALHQNLATLEARGGSVTRQDVLNWLRTPEQTRPCRIVFMDPPFRAGLVEPVCQALAASGLLADNARVYVEHESDHEPSVPPDWTLARRKQAGQVAYSLFEVA</sequence>
<evidence type="ECO:0000256" key="1">
    <source>
        <dbReference type="ARBA" id="ARBA00022603"/>
    </source>
</evidence>
<name>A0A2A2FC49_9GAMM</name>
<accession>A0A2A2FC49</accession>
<evidence type="ECO:0000313" key="4">
    <source>
        <dbReference type="EMBL" id="PAU82123.1"/>
    </source>
</evidence>
<dbReference type="InterPro" id="IPR029063">
    <property type="entry name" value="SAM-dependent_MTases_sf"/>
</dbReference>
<dbReference type="PIRSF" id="PIRSF004553">
    <property type="entry name" value="CHP00095"/>
    <property type="match status" value="1"/>
</dbReference>
<reference evidence="4 5" key="1">
    <citation type="submission" date="2017-08" db="EMBL/GenBank/DDBJ databases">
        <title>Halovibrio sewagensis sp. nov., isolated from wastewater of high salinity.</title>
        <authorList>
            <person name="Dong X."/>
            <person name="Zhang G."/>
        </authorList>
    </citation>
    <scope>NUCLEOTIDE SEQUENCE [LARGE SCALE GENOMIC DNA]</scope>
    <source>
        <strain evidence="4 5">YL5-2</strain>
    </source>
</reference>
<dbReference type="Pfam" id="PF03602">
    <property type="entry name" value="Cons_hypoth95"/>
    <property type="match status" value="1"/>
</dbReference>
<evidence type="ECO:0000256" key="2">
    <source>
        <dbReference type="ARBA" id="ARBA00022679"/>
    </source>
</evidence>
<dbReference type="Proteomes" id="UP000218896">
    <property type="component" value="Unassembled WGS sequence"/>
</dbReference>
<dbReference type="PANTHER" id="PTHR43542:SF1">
    <property type="entry name" value="METHYLTRANSFERASE"/>
    <property type="match status" value="1"/>
</dbReference>
<dbReference type="GO" id="GO:0052913">
    <property type="term" value="F:16S rRNA (guanine(966)-N(2))-methyltransferase activity"/>
    <property type="evidence" value="ECO:0007669"/>
    <property type="project" value="UniProtKB-EC"/>
</dbReference>
<proteinExistence type="inferred from homology"/>
<dbReference type="CDD" id="cd02440">
    <property type="entry name" value="AdoMet_MTases"/>
    <property type="match status" value="1"/>
</dbReference>
<dbReference type="EC" id="2.1.1.171" evidence="3"/>
<comment type="caution">
    <text evidence="4">The sequence shown here is derived from an EMBL/GenBank/DDBJ whole genome shotgun (WGS) entry which is preliminary data.</text>
</comment>
<dbReference type="EMBL" id="NSKD01000001">
    <property type="protein sequence ID" value="PAU82123.1"/>
    <property type="molecule type" value="Genomic_DNA"/>
</dbReference>
<dbReference type="PANTHER" id="PTHR43542">
    <property type="entry name" value="METHYLTRANSFERASE"/>
    <property type="match status" value="1"/>
</dbReference>
<dbReference type="RefSeq" id="WP_095616219.1">
    <property type="nucleotide sequence ID" value="NZ_NSKD01000001.1"/>
</dbReference>
<protein>
    <recommendedName>
        <fullName evidence="3">Ribosomal RNA small subunit methyltransferase D</fullName>
        <ecNumber evidence="3">2.1.1.171</ecNumber>
    </recommendedName>
</protein>
<dbReference type="Gene3D" id="3.40.50.150">
    <property type="entry name" value="Vaccinia Virus protein VP39"/>
    <property type="match status" value="1"/>
</dbReference>
<keyword evidence="2 3" id="KW-0808">Transferase</keyword>
<evidence type="ECO:0000313" key="5">
    <source>
        <dbReference type="Proteomes" id="UP000218896"/>
    </source>
</evidence>
<comment type="similarity">
    <text evidence="3">Belongs to the methyltransferase superfamily. RsmD family.</text>
</comment>
<dbReference type="NCBIfam" id="TIGR00095">
    <property type="entry name" value="16S rRNA (guanine(966)-N(2))-methyltransferase RsmD"/>
    <property type="match status" value="1"/>
</dbReference>
<keyword evidence="1 3" id="KW-0489">Methyltransferase</keyword>
<comment type="catalytic activity">
    <reaction evidence="3">
        <text>guanosine(966) in 16S rRNA + S-adenosyl-L-methionine = N(2)-methylguanosine(966) in 16S rRNA + S-adenosyl-L-homocysteine + H(+)</text>
        <dbReference type="Rhea" id="RHEA:23548"/>
        <dbReference type="Rhea" id="RHEA-COMP:10211"/>
        <dbReference type="Rhea" id="RHEA-COMP:10212"/>
        <dbReference type="ChEBI" id="CHEBI:15378"/>
        <dbReference type="ChEBI" id="CHEBI:57856"/>
        <dbReference type="ChEBI" id="CHEBI:59789"/>
        <dbReference type="ChEBI" id="CHEBI:74269"/>
        <dbReference type="ChEBI" id="CHEBI:74481"/>
        <dbReference type="EC" id="2.1.1.171"/>
    </reaction>
</comment>
<gene>
    <name evidence="4" type="primary">rsmD</name>
    <name evidence="4" type="ORF">CK501_02950</name>
</gene>
<evidence type="ECO:0000256" key="3">
    <source>
        <dbReference type="PIRNR" id="PIRNR004553"/>
    </source>
</evidence>
<keyword evidence="5" id="KW-1185">Reference proteome</keyword>
<dbReference type="InterPro" id="IPR004398">
    <property type="entry name" value="RNA_MeTrfase_RsmD"/>
</dbReference>
<keyword evidence="3" id="KW-0949">S-adenosyl-L-methionine</keyword>
<dbReference type="AlphaFoldDB" id="A0A2A2FC49"/>
<organism evidence="4 5">
    <name type="scientific">Halovibrio salipaludis</name>
    <dbReference type="NCBI Taxonomy" id="2032626"/>
    <lineage>
        <taxon>Bacteria</taxon>
        <taxon>Pseudomonadati</taxon>
        <taxon>Pseudomonadota</taxon>
        <taxon>Gammaproteobacteria</taxon>
        <taxon>Oceanospirillales</taxon>
        <taxon>Halomonadaceae</taxon>
        <taxon>Halovibrio</taxon>
    </lineage>
</organism>
<keyword evidence="3" id="KW-0698">rRNA processing</keyword>
<dbReference type="OrthoDB" id="9803017at2"/>
<dbReference type="SUPFAM" id="SSF53335">
    <property type="entry name" value="S-adenosyl-L-methionine-dependent methyltransferases"/>
    <property type="match status" value="1"/>
</dbReference>
<comment type="function">
    <text evidence="3">Specifically methylates the guanine in position 966 of 16S rRNA in the assembled 30S particle.</text>
</comment>